<proteinExistence type="predicted"/>
<reference evidence="1 2" key="1">
    <citation type="submission" date="2016-05" db="EMBL/GenBank/DDBJ databases">
        <title>Non-Contiguous Finished Genome Sequence of Streptomyces parvulus 2297 Integrated Site-Specifically with Actinophage R4.</title>
        <authorList>
            <person name="Nishizawa T."/>
            <person name="Miura T."/>
            <person name="Harada C."/>
            <person name="Guo Y."/>
            <person name="Narisawa K."/>
            <person name="Ohta H."/>
            <person name="Takahashi H."/>
            <person name="Shirai M."/>
        </authorList>
    </citation>
    <scope>NUCLEOTIDE SEQUENCE [LARGE SCALE GENOMIC DNA]</scope>
    <source>
        <strain evidence="1 2">2297</strain>
        <plasmid evidence="2">pspa1</plasmid>
    </source>
</reference>
<gene>
    <name evidence="1" type="ORF">Spa2297_33045</name>
</gene>
<sequence>MPVTRELRAQPLGDSRHPGTPTPAVWGRELTVAARGGGEEAHGLARRLVGCLSPEARLVLLRALADADGRRGRPAPGGRTGGAGERPAAPPPGLIRLRFADAFALDRAGAVFGAGSGPGLGDVRSHVPTLTLEMAGDTGVDTLRSVLAVLDAAAVTAESVTVHSRELDDVLASFGGRR</sequence>
<organism evidence="1 2">
    <name type="scientific">Streptomyces parvulus</name>
    <dbReference type="NCBI Taxonomy" id="146923"/>
    <lineage>
        <taxon>Bacteria</taxon>
        <taxon>Bacillati</taxon>
        <taxon>Actinomycetota</taxon>
        <taxon>Actinomycetes</taxon>
        <taxon>Kitasatosporales</taxon>
        <taxon>Streptomycetaceae</taxon>
        <taxon>Streptomyces</taxon>
    </lineage>
</organism>
<evidence type="ECO:0000313" key="2">
    <source>
        <dbReference type="Proteomes" id="UP000078468"/>
    </source>
</evidence>
<accession>A0A191VA78</accession>
<geneLocation type="plasmid" evidence="2">
    <name>pspa1</name>
</geneLocation>
<dbReference type="EMBL" id="CP015867">
    <property type="protein sequence ID" value="ANJ11934.1"/>
    <property type="molecule type" value="Genomic_DNA"/>
</dbReference>
<dbReference type="KEGG" id="spav:Spa2297_33045"/>
<dbReference type="AlphaFoldDB" id="A0A191VA78"/>
<protein>
    <submittedName>
        <fullName evidence="1">Uncharacterized protein</fullName>
    </submittedName>
</protein>
<keyword evidence="1" id="KW-0614">Plasmid</keyword>
<name>A0A191VA78_9ACTN</name>
<dbReference type="Proteomes" id="UP000078468">
    <property type="component" value="Plasmid pspa1"/>
</dbReference>
<evidence type="ECO:0000313" key="1">
    <source>
        <dbReference type="EMBL" id="ANJ11934.1"/>
    </source>
</evidence>